<feature type="region of interest" description="Disordered" evidence="1">
    <location>
        <begin position="1"/>
        <end position="31"/>
    </location>
</feature>
<accession>A0ABP0VM62</accession>
<sequence length="492" mass="56478">MEDILHDTENIDIEGQTSDSISNMAEGQGKSDTKEQIANFISEEQTSQWFNEFKTTFQRHEVREVRSDVLVRKLPASFRVPLEQYTPRLWQIGLHNRDVLHPSESEDLKIALAAASELGPWDEFCASVVDDPVGVLRAYGLDHSEPKFSIRQMQCLLTLDALTIFLVFAKGTYNDIFDERTQIGARLTALLKPSLEYHRLYNDLFLFENQIPIALLTKVISKCYEKLIEPNSTLMRQQYTFEMILKYNVSNMCDRIFVLTEDRWAEIEKAYPQGELEKCPHIVDCVYRILCGQNLRRRSGATAITIQSATASKKAGIQIKGVEGVLDEVGFRKRCLFLPIVKLYDPTESRLRNLAMYESVEDYTSCRCAFGEYLKLMTDLIKEVGDVKHLIDCGVIQNELCTDKNAFEMWNSLQSHLFFPQNSKEYRDMVSEINKQCKSSLNVMRTEFYELFCSRPWYVIGVITATIVTVGTCIQAYTSVIGSDKMQPHFPP</sequence>
<dbReference type="PANTHER" id="PTHR31170:SF20">
    <property type="entry name" value="DUF247 DOMAIN PROTEIN"/>
    <property type="match status" value="1"/>
</dbReference>
<dbReference type="InterPro" id="IPR004158">
    <property type="entry name" value="DUF247_pln"/>
</dbReference>
<evidence type="ECO:0000313" key="3">
    <source>
        <dbReference type="Proteomes" id="UP001497444"/>
    </source>
</evidence>
<protein>
    <submittedName>
        <fullName evidence="2">Uncharacterized protein</fullName>
    </submittedName>
</protein>
<dbReference type="Proteomes" id="UP001497444">
    <property type="component" value="Chromosome 1"/>
</dbReference>
<dbReference type="EMBL" id="OZ020096">
    <property type="protein sequence ID" value="CAK9254953.1"/>
    <property type="molecule type" value="Genomic_DNA"/>
</dbReference>
<dbReference type="Pfam" id="PF03140">
    <property type="entry name" value="DUF247"/>
    <property type="match status" value="1"/>
</dbReference>
<evidence type="ECO:0000256" key="1">
    <source>
        <dbReference type="SAM" id="MobiDB-lite"/>
    </source>
</evidence>
<organism evidence="2 3">
    <name type="scientific">Sphagnum jensenii</name>
    <dbReference type="NCBI Taxonomy" id="128206"/>
    <lineage>
        <taxon>Eukaryota</taxon>
        <taxon>Viridiplantae</taxon>
        <taxon>Streptophyta</taxon>
        <taxon>Embryophyta</taxon>
        <taxon>Bryophyta</taxon>
        <taxon>Sphagnophytina</taxon>
        <taxon>Sphagnopsida</taxon>
        <taxon>Sphagnales</taxon>
        <taxon>Sphagnaceae</taxon>
        <taxon>Sphagnum</taxon>
    </lineage>
</organism>
<proteinExistence type="predicted"/>
<keyword evidence="3" id="KW-1185">Reference proteome</keyword>
<feature type="compositionally biased region" description="Polar residues" evidence="1">
    <location>
        <begin position="15"/>
        <end position="25"/>
    </location>
</feature>
<name>A0ABP0VM62_9BRYO</name>
<gene>
    <name evidence="2" type="ORF">CSSPJE1EN1_LOCUS431</name>
</gene>
<dbReference type="PANTHER" id="PTHR31170">
    <property type="entry name" value="BNAC04G53230D PROTEIN"/>
    <property type="match status" value="1"/>
</dbReference>
<reference evidence="2 3" key="1">
    <citation type="submission" date="2024-02" db="EMBL/GenBank/DDBJ databases">
        <authorList>
            <consortium name="ELIXIR-Norway"/>
            <consortium name="Elixir Norway"/>
        </authorList>
    </citation>
    <scope>NUCLEOTIDE SEQUENCE [LARGE SCALE GENOMIC DNA]</scope>
</reference>
<evidence type="ECO:0000313" key="2">
    <source>
        <dbReference type="EMBL" id="CAK9254953.1"/>
    </source>
</evidence>